<dbReference type="PANTHER" id="PTHR11933">
    <property type="entry name" value="TRNA 5-METHYLAMINOMETHYL-2-THIOURIDYLATE -METHYLTRANSFERASE"/>
    <property type="match status" value="1"/>
</dbReference>
<dbReference type="GO" id="GO:0061708">
    <property type="term" value="F:tRNA-5-taurinomethyluridine 2-sulfurtransferase"/>
    <property type="evidence" value="ECO:0007669"/>
    <property type="project" value="UniProtKB-EC"/>
</dbReference>
<evidence type="ECO:0000256" key="9">
    <source>
        <dbReference type="ARBA" id="ARBA00022884"/>
    </source>
</evidence>
<feature type="region of interest" description="Disordered" evidence="12">
    <location>
        <begin position="1"/>
        <end position="31"/>
    </location>
</feature>
<evidence type="ECO:0000256" key="1">
    <source>
        <dbReference type="ARBA" id="ARBA00003986"/>
    </source>
</evidence>
<feature type="compositionally biased region" description="Polar residues" evidence="12">
    <location>
        <begin position="1"/>
        <end position="13"/>
    </location>
</feature>
<dbReference type="Pfam" id="PF20259">
    <property type="entry name" value="tRNA_Me_trans_M"/>
    <property type="match status" value="1"/>
</dbReference>
<gene>
    <name evidence="13" type="ORF">CTOB1V02_LOCUS15792</name>
</gene>
<name>A0A7R8WW50_9CRUS</name>
<evidence type="ECO:0000256" key="8">
    <source>
        <dbReference type="ARBA" id="ARBA00022840"/>
    </source>
</evidence>
<protein>
    <recommendedName>
        <fullName evidence="3">tRNA-5-taurinomethyluridine 2-sulfurtransferase</fullName>
        <ecNumber evidence="3">2.8.1.14</ecNumber>
    </recommendedName>
</protein>
<dbReference type="Pfam" id="PF20258">
    <property type="entry name" value="tRNA_Me_trans_C"/>
    <property type="match status" value="1"/>
</dbReference>
<dbReference type="GO" id="GO:0002143">
    <property type="term" value="P:tRNA wobble position uridine thiolation"/>
    <property type="evidence" value="ECO:0007669"/>
    <property type="project" value="TreeGrafter"/>
</dbReference>
<dbReference type="InterPro" id="IPR046885">
    <property type="entry name" value="MnmA-like_C"/>
</dbReference>
<keyword evidence="9" id="KW-0694">RNA-binding</keyword>
<dbReference type="Gene3D" id="2.30.30.280">
    <property type="entry name" value="Adenine nucleotide alpha hydrolases-like domains"/>
    <property type="match status" value="1"/>
</dbReference>
<dbReference type="PANTHER" id="PTHR11933:SF5">
    <property type="entry name" value="MITOCHONDRIAL TRNA-SPECIFIC 2-THIOURIDYLASE 1"/>
    <property type="match status" value="1"/>
</dbReference>
<dbReference type="GO" id="GO:0000049">
    <property type="term" value="F:tRNA binding"/>
    <property type="evidence" value="ECO:0007669"/>
    <property type="project" value="UniProtKB-KW"/>
</dbReference>
<dbReference type="InterPro" id="IPR023382">
    <property type="entry name" value="MnmA-like_central_sf"/>
</dbReference>
<keyword evidence="5" id="KW-0808">Transferase</keyword>
<evidence type="ECO:0000256" key="12">
    <source>
        <dbReference type="SAM" id="MobiDB-lite"/>
    </source>
</evidence>
<keyword evidence="8" id="KW-0067">ATP-binding</keyword>
<evidence type="ECO:0000256" key="2">
    <source>
        <dbReference type="ARBA" id="ARBA00006191"/>
    </source>
</evidence>
<dbReference type="FunFam" id="2.30.30.280:FF:000001">
    <property type="entry name" value="tRNA-specific 2-thiouridylase MnmA"/>
    <property type="match status" value="1"/>
</dbReference>
<dbReference type="GO" id="GO:0005524">
    <property type="term" value="F:ATP binding"/>
    <property type="evidence" value="ECO:0007669"/>
    <property type="project" value="UniProtKB-KW"/>
</dbReference>
<evidence type="ECO:0000256" key="11">
    <source>
        <dbReference type="ARBA" id="ARBA00049564"/>
    </source>
</evidence>
<dbReference type="Gene3D" id="2.40.30.10">
    <property type="entry name" value="Translation factors"/>
    <property type="match status" value="1"/>
</dbReference>
<evidence type="ECO:0000256" key="10">
    <source>
        <dbReference type="ARBA" id="ARBA00023157"/>
    </source>
</evidence>
<evidence type="ECO:0000256" key="3">
    <source>
        <dbReference type="ARBA" id="ARBA00011953"/>
    </source>
</evidence>
<reference evidence="13" key="1">
    <citation type="submission" date="2020-11" db="EMBL/GenBank/DDBJ databases">
        <authorList>
            <person name="Tran Van P."/>
        </authorList>
    </citation>
    <scope>NUCLEOTIDE SEQUENCE</scope>
</reference>
<dbReference type="OrthoDB" id="3685at2759"/>
<feature type="non-terminal residue" evidence="13">
    <location>
        <position position="167"/>
    </location>
</feature>
<evidence type="ECO:0000256" key="5">
    <source>
        <dbReference type="ARBA" id="ARBA00022679"/>
    </source>
</evidence>
<dbReference type="InterPro" id="IPR046884">
    <property type="entry name" value="MnmA-like_central"/>
</dbReference>
<accession>A0A7R8WW50</accession>
<evidence type="ECO:0000313" key="13">
    <source>
        <dbReference type="EMBL" id="CAD7237977.1"/>
    </source>
</evidence>
<sequence>MTIQQFMQTSTRPRQGEIVDSSGRHLGTHRGIDRYTIGQRRGLGISAPAPLYVIALDSRRNQVIVGEEAELYRQEIDVTHIHWISGTPPSFHQSYRVKIRSTQKMQKAKLCQPGQNNDLQLLFDTPQRAITPGQFAVFYEEEEVLGSGIIEQIQHLRQESQTWREPR</sequence>
<organism evidence="13">
    <name type="scientific">Cyprideis torosa</name>
    <dbReference type="NCBI Taxonomy" id="163714"/>
    <lineage>
        <taxon>Eukaryota</taxon>
        <taxon>Metazoa</taxon>
        <taxon>Ecdysozoa</taxon>
        <taxon>Arthropoda</taxon>
        <taxon>Crustacea</taxon>
        <taxon>Oligostraca</taxon>
        <taxon>Ostracoda</taxon>
        <taxon>Podocopa</taxon>
        <taxon>Podocopida</taxon>
        <taxon>Cytherocopina</taxon>
        <taxon>Cytheroidea</taxon>
        <taxon>Cytherideidae</taxon>
        <taxon>Cyprideis</taxon>
    </lineage>
</organism>
<keyword evidence="10" id="KW-1015">Disulfide bond</keyword>
<evidence type="ECO:0000256" key="7">
    <source>
        <dbReference type="ARBA" id="ARBA00022741"/>
    </source>
</evidence>
<keyword evidence="7" id="KW-0547">Nucleotide-binding</keyword>
<keyword evidence="6" id="KW-0819">tRNA processing</keyword>
<proteinExistence type="inferred from homology"/>
<comment type="function">
    <text evidence="1">Catalyzes the 2-thiolation of uridine at the wobble position (U34) of mitochondrial tRNA(Lys), tRNA(Glu) and tRNA(Gln). Required for the formation of 5-taurinomethyl-2-thiouridine (tm5s2U) of mitochondrial tRNA(Lys), tRNA(Glu), and tRNA(Gln) at the wobble position. ATP is required to activate the C2 atom of the wobble base.</text>
</comment>
<comment type="catalytic activity">
    <reaction evidence="11">
        <text>5-taurinomethyluridine(34) in tRNA + S-sulfanyl-L-cysteinyl-[protein] + AH2 + ATP = 5-taurinomethyl-2-thiouridine(34) in tRNA + L-cysteinyl-[protein] + A + AMP + diphosphate + H(+)</text>
        <dbReference type="Rhea" id="RHEA:47040"/>
        <dbReference type="Rhea" id="RHEA-COMP:10131"/>
        <dbReference type="Rhea" id="RHEA-COMP:11726"/>
        <dbReference type="Rhea" id="RHEA-COMP:11732"/>
        <dbReference type="Rhea" id="RHEA-COMP:11733"/>
        <dbReference type="ChEBI" id="CHEBI:13193"/>
        <dbReference type="ChEBI" id="CHEBI:15378"/>
        <dbReference type="ChEBI" id="CHEBI:17499"/>
        <dbReference type="ChEBI" id="CHEBI:29950"/>
        <dbReference type="ChEBI" id="CHEBI:30616"/>
        <dbReference type="ChEBI" id="CHEBI:33019"/>
        <dbReference type="ChEBI" id="CHEBI:61963"/>
        <dbReference type="ChEBI" id="CHEBI:87171"/>
        <dbReference type="ChEBI" id="CHEBI:87172"/>
        <dbReference type="ChEBI" id="CHEBI:456215"/>
        <dbReference type="EC" id="2.8.1.14"/>
    </reaction>
</comment>
<keyword evidence="4" id="KW-0820">tRNA-binding</keyword>
<comment type="similarity">
    <text evidence="2">Belongs to the MnmA/TRMU family.</text>
</comment>
<dbReference type="AlphaFoldDB" id="A0A7R8WW50"/>
<evidence type="ECO:0000256" key="6">
    <source>
        <dbReference type="ARBA" id="ARBA00022694"/>
    </source>
</evidence>
<dbReference type="EC" id="2.8.1.14" evidence="3"/>
<evidence type="ECO:0000256" key="4">
    <source>
        <dbReference type="ARBA" id="ARBA00022555"/>
    </source>
</evidence>
<dbReference type="EMBL" id="OB694336">
    <property type="protein sequence ID" value="CAD7237977.1"/>
    <property type="molecule type" value="Genomic_DNA"/>
</dbReference>